<evidence type="ECO:0000313" key="3">
    <source>
        <dbReference type="Proteomes" id="UP000727407"/>
    </source>
</evidence>
<protein>
    <submittedName>
        <fullName evidence="2">Enhancer of mRNA-decapping protein 3</fullName>
    </submittedName>
</protein>
<accession>A0A8J4UWW3</accession>
<dbReference type="Proteomes" id="UP000727407">
    <property type="component" value="Unassembled WGS sequence"/>
</dbReference>
<sequence>FAAKAYLNPEPWFNSTLNTSSQNRSPGTLQVAPQRLGSKLVEGDELLAIRGSLDTDKKKKTGNQRDEAEEG</sequence>
<feature type="non-terminal residue" evidence="2">
    <location>
        <position position="1"/>
    </location>
</feature>
<comment type="caution">
    <text evidence="2">The sequence shown here is derived from an EMBL/GenBank/DDBJ whole genome shotgun (WGS) entry which is preliminary data.</text>
</comment>
<dbReference type="AlphaFoldDB" id="A0A8J4UWW3"/>
<evidence type="ECO:0000313" key="2">
    <source>
        <dbReference type="EMBL" id="KAF5908707.1"/>
    </source>
</evidence>
<keyword evidence="3" id="KW-1185">Reference proteome</keyword>
<feature type="compositionally biased region" description="Polar residues" evidence="1">
    <location>
        <begin position="13"/>
        <end position="28"/>
    </location>
</feature>
<feature type="non-terminal residue" evidence="2">
    <location>
        <position position="71"/>
    </location>
</feature>
<name>A0A8J4UWW3_CLAMG</name>
<evidence type="ECO:0000256" key="1">
    <source>
        <dbReference type="SAM" id="MobiDB-lite"/>
    </source>
</evidence>
<organism evidence="2 3">
    <name type="scientific">Clarias magur</name>
    <name type="common">Asian catfish</name>
    <name type="synonym">Macropteronotus magur</name>
    <dbReference type="NCBI Taxonomy" id="1594786"/>
    <lineage>
        <taxon>Eukaryota</taxon>
        <taxon>Metazoa</taxon>
        <taxon>Chordata</taxon>
        <taxon>Craniata</taxon>
        <taxon>Vertebrata</taxon>
        <taxon>Euteleostomi</taxon>
        <taxon>Actinopterygii</taxon>
        <taxon>Neopterygii</taxon>
        <taxon>Teleostei</taxon>
        <taxon>Ostariophysi</taxon>
        <taxon>Siluriformes</taxon>
        <taxon>Clariidae</taxon>
        <taxon>Clarias</taxon>
    </lineage>
</organism>
<dbReference type="EMBL" id="QNUK01000011">
    <property type="protein sequence ID" value="KAF5908707.1"/>
    <property type="molecule type" value="Genomic_DNA"/>
</dbReference>
<feature type="region of interest" description="Disordered" evidence="1">
    <location>
        <begin position="1"/>
        <end position="29"/>
    </location>
</feature>
<proteinExistence type="predicted"/>
<feature type="region of interest" description="Disordered" evidence="1">
    <location>
        <begin position="51"/>
        <end position="71"/>
    </location>
</feature>
<reference evidence="2" key="1">
    <citation type="submission" date="2020-07" db="EMBL/GenBank/DDBJ databases">
        <title>Clarias magur genome sequencing, assembly and annotation.</title>
        <authorList>
            <person name="Kushwaha B."/>
            <person name="Kumar R."/>
            <person name="Das P."/>
            <person name="Joshi C.G."/>
            <person name="Kumar D."/>
            <person name="Nagpure N.S."/>
            <person name="Pandey M."/>
            <person name="Agarwal S."/>
            <person name="Srivastava S."/>
            <person name="Singh M."/>
            <person name="Sahoo L."/>
            <person name="Jayasankar P."/>
            <person name="Meher P.K."/>
            <person name="Koringa P.G."/>
            <person name="Iquebal M.A."/>
            <person name="Das S.P."/>
            <person name="Bit A."/>
            <person name="Patnaik S."/>
            <person name="Patel N."/>
            <person name="Shah T.M."/>
            <person name="Hinsu A."/>
            <person name="Jena J.K."/>
        </authorList>
    </citation>
    <scope>NUCLEOTIDE SEQUENCE</scope>
    <source>
        <strain evidence="2">CIFAMagur01</strain>
        <tissue evidence="2">Testis</tissue>
    </source>
</reference>
<gene>
    <name evidence="2" type="primary">edc3</name>
    <name evidence="2" type="ORF">DAT39_001542</name>
</gene>